<reference evidence="3 4" key="1">
    <citation type="submission" date="2020-04" db="EMBL/GenBank/DDBJ databases">
        <title>Thermobifida alba genome sequencing and assembly.</title>
        <authorList>
            <person name="Luzics S."/>
            <person name="Horvath B."/>
            <person name="Nagy I."/>
            <person name="Toth A."/>
            <person name="Nagy I."/>
            <person name="Kukolya J."/>
        </authorList>
    </citation>
    <scope>NUCLEOTIDE SEQUENCE [LARGE SCALE GENOMIC DNA]</scope>
    <source>
        <strain evidence="3 4">DSM 43795</strain>
    </source>
</reference>
<evidence type="ECO:0000313" key="4">
    <source>
        <dbReference type="Proteomes" id="UP000832041"/>
    </source>
</evidence>
<keyword evidence="1" id="KW-0812">Transmembrane</keyword>
<evidence type="ECO:0000313" key="3">
    <source>
        <dbReference type="EMBL" id="UPT21838.1"/>
    </source>
</evidence>
<protein>
    <submittedName>
        <fullName evidence="3">DUF1707 domain-containing protein</fullName>
    </submittedName>
</protein>
<evidence type="ECO:0000256" key="1">
    <source>
        <dbReference type="SAM" id="Phobius"/>
    </source>
</evidence>
<feature type="domain" description="DUF1707" evidence="2">
    <location>
        <begin position="8"/>
        <end position="60"/>
    </location>
</feature>
<organism evidence="3 4">
    <name type="scientific">Thermobifida alba</name>
    <name type="common">Thermomonospora alba</name>
    <dbReference type="NCBI Taxonomy" id="53522"/>
    <lineage>
        <taxon>Bacteria</taxon>
        <taxon>Bacillati</taxon>
        <taxon>Actinomycetota</taxon>
        <taxon>Actinomycetes</taxon>
        <taxon>Streptosporangiales</taxon>
        <taxon>Nocardiopsidaceae</taxon>
        <taxon>Thermobifida</taxon>
    </lineage>
</organism>
<evidence type="ECO:0000259" key="2">
    <source>
        <dbReference type="Pfam" id="PF08044"/>
    </source>
</evidence>
<dbReference type="EMBL" id="CP051627">
    <property type="protein sequence ID" value="UPT21838.1"/>
    <property type="molecule type" value="Genomic_DNA"/>
</dbReference>
<dbReference type="Proteomes" id="UP000832041">
    <property type="component" value="Chromosome"/>
</dbReference>
<name>A0ABY4L2F4_THEAE</name>
<dbReference type="PANTHER" id="PTHR40763:SF4">
    <property type="entry name" value="DUF1707 DOMAIN-CONTAINING PROTEIN"/>
    <property type="match status" value="1"/>
</dbReference>
<feature type="transmembrane region" description="Helical" evidence="1">
    <location>
        <begin position="87"/>
        <end position="109"/>
    </location>
</feature>
<dbReference type="InterPro" id="IPR029044">
    <property type="entry name" value="Nucleotide-diphossugar_trans"/>
</dbReference>
<dbReference type="Gene3D" id="3.90.550.10">
    <property type="entry name" value="Spore Coat Polysaccharide Biosynthesis Protein SpsA, Chain A"/>
    <property type="match status" value="1"/>
</dbReference>
<dbReference type="RefSeq" id="WP_248590322.1">
    <property type="nucleotide sequence ID" value="NZ_BAABEB010000003.1"/>
</dbReference>
<accession>A0ABY4L2F4</accession>
<feature type="transmembrane region" description="Helical" evidence="1">
    <location>
        <begin position="115"/>
        <end position="136"/>
    </location>
</feature>
<keyword evidence="4" id="KW-1185">Reference proteome</keyword>
<sequence>MSESSPHVRASDADRERVAERLREHFTQGRLDDDELAERMEAAYRARTRGELAVLTEDLPGRDLADLPGLVAGALPRTRESALPAVLGPWLLGGGVNTLLLAVATTFLVALGADAVWYAAAVALWGAVMGLVALWVRRTRQG</sequence>
<dbReference type="Pfam" id="PF08044">
    <property type="entry name" value="DUF1707"/>
    <property type="match status" value="1"/>
</dbReference>
<gene>
    <name evidence="3" type="ORF">FOF52_13490</name>
</gene>
<keyword evidence="1" id="KW-1133">Transmembrane helix</keyword>
<keyword evidence="1" id="KW-0472">Membrane</keyword>
<dbReference type="InterPro" id="IPR012551">
    <property type="entry name" value="DUF1707_SHOCT-like"/>
</dbReference>
<dbReference type="PANTHER" id="PTHR40763">
    <property type="entry name" value="MEMBRANE PROTEIN-RELATED"/>
    <property type="match status" value="1"/>
</dbReference>
<proteinExistence type="predicted"/>